<dbReference type="CDD" id="cd05501">
    <property type="entry name" value="Bromo_SP100C_like"/>
    <property type="match status" value="1"/>
</dbReference>
<dbReference type="Gene3D" id="1.20.920.10">
    <property type="entry name" value="Bromodomain-like"/>
    <property type="match status" value="1"/>
</dbReference>
<feature type="domain" description="HSR" evidence="10">
    <location>
        <begin position="6"/>
        <end position="121"/>
    </location>
</feature>
<feature type="compositionally biased region" description="Polar residues" evidence="7">
    <location>
        <begin position="250"/>
        <end position="264"/>
    </location>
</feature>
<accession>A0A6P7QQZ1</accession>
<dbReference type="PANTHER" id="PTHR46386">
    <property type="entry name" value="NUCLEAR BODY PROTEIN SP140"/>
    <property type="match status" value="1"/>
</dbReference>
<evidence type="ECO:0000259" key="10">
    <source>
        <dbReference type="PROSITE" id="PS51414"/>
    </source>
</evidence>
<proteinExistence type="predicted"/>
<dbReference type="SUPFAM" id="SSF47370">
    <property type="entry name" value="Bromodomain"/>
    <property type="match status" value="1"/>
</dbReference>
<dbReference type="CDD" id="cd15626">
    <property type="entry name" value="PHD_SP110_140"/>
    <property type="match status" value="1"/>
</dbReference>
<dbReference type="SMART" id="SM00297">
    <property type="entry name" value="BROMO"/>
    <property type="match status" value="1"/>
</dbReference>
<dbReference type="AlphaFoldDB" id="A0A6P7QQZ1"/>
<dbReference type="InterPro" id="IPR001487">
    <property type="entry name" value="Bromodomain"/>
</dbReference>
<feature type="region of interest" description="Disordered" evidence="7">
    <location>
        <begin position="250"/>
        <end position="334"/>
    </location>
</feature>
<protein>
    <submittedName>
        <fullName evidence="12">Nuclear autoantigen Sp-100 isoform X1</fullName>
    </submittedName>
</protein>
<dbReference type="PROSITE" id="PS51414">
    <property type="entry name" value="HSR"/>
    <property type="match status" value="1"/>
</dbReference>
<dbReference type="InterPro" id="IPR001965">
    <property type="entry name" value="Znf_PHD"/>
</dbReference>
<feature type="compositionally biased region" description="Low complexity" evidence="7">
    <location>
        <begin position="149"/>
        <end position="166"/>
    </location>
</feature>
<dbReference type="PROSITE" id="PS50864">
    <property type="entry name" value="SAND"/>
    <property type="match status" value="1"/>
</dbReference>
<dbReference type="InterPro" id="IPR019787">
    <property type="entry name" value="Znf_PHD-finger"/>
</dbReference>
<evidence type="ECO:0000256" key="6">
    <source>
        <dbReference type="PROSITE-ProRule" id="PRU00146"/>
    </source>
</evidence>
<dbReference type="InterPro" id="IPR030411">
    <property type="entry name" value="Sp140_Bromo"/>
</dbReference>
<dbReference type="GO" id="GO:0005634">
    <property type="term" value="C:nucleus"/>
    <property type="evidence" value="ECO:0007669"/>
    <property type="project" value="InterPro"/>
</dbReference>
<dbReference type="InterPro" id="IPR004865">
    <property type="entry name" value="HSR_dom"/>
</dbReference>
<evidence type="ECO:0000256" key="2">
    <source>
        <dbReference type="ARBA" id="ARBA00022723"/>
    </source>
</evidence>
<keyword evidence="5" id="KW-0103">Bromodomain</keyword>
<evidence type="ECO:0000256" key="4">
    <source>
        <dbReference type="ARBA" id="ARBA00022833"/>
    </source>
</evidence>
<feature type="region of interest" description="Disordered" evidence="7">
    <location>
        <begin position="136"/>
        <end position="171"/>
    </location>
</feature>
<dbReference type="PROSITE" id="PS50016">
    <property type="entry name" value="ZF_PHD_2"/>
    <property type="match status" value="1"/>
</dbReference>
<dbReference type="GO" id="GO:0000981">
    <property type="term" value="F:DNA-binding transcription factor activity, RNA polymerase II-specific"/>
    <property type="evidence" value="ECO:0007669"/>
    <property type="project" value="TreeGrafter"/>
</dbReference>
<sequence>MEDSNASPRMSTEHENTEMHPFECMFKHFKTQKVAISNAIRSTFPFLESLRDREFITGKMYEDLIDSCRSLVPVDKVIYKALDELEKKFDVTVLWELFNEVNMEKYPDLNPIRRSFECVFPNELCFQGIDRGNPNSQLSLEQGPSASYSQGSLNGSSLDLSSSEGWRSNDRRNSNLMQANQTENHQLAESPGHLDSCELQVQLNNGDATPESYSLLPQHEERAVQLNNEFQINPCFVQLIDVKKENSSFSLAGNQQTRARTNQNEDSEVIELSSGDSDDGENFSEATTTIPSQPAPAYSRTPPTLRTDRRGDTSDTESSIIIRRRKRTGRKKRERLGSYLIRNIKIPMKTSWKTAVLARSANTSSQRRRKRGPRIPREENADFGGAELPVVCGNVQGFLNKEKFKQGIYSRSIRSETGRLFTPMDFEIEGNCEKAKNWRQSIRCKGWTLRELIQKGVLQDPPRKKKENPRNPRQMKRQPGNPKACKVCGQPRKVHPCTACKEFYHKNCHIPPVEDKSSSWHCAFCKRKNQLRGQKTQACHKEAEVLKRKMSPEEQQKCELLLLTIYCYSKSAFFILKPKQRKEKFPDLREHMWLNKIKNRLNKKAYHSVQRFVEDMRLIFHNHSIFYKSRFKNLGIRVRNKFEKNFKRIFSIEDTSEHEPCNHTVLLT</sequence>
<keyword evidence="4" id="KW-0862">Zinc</keyword>
<keyword evidence="1" id="KW-0597">Phosphoprotein</keyword>
<evidence type="ECO:0000256" key="7">
    <source>
        <dbReference type="SAM" id="MobiDB-lite"/>
    </source>
</evidence>
<dbReference type="PANTHER" id="PTHR46386:SF1">
    <property type="entry name" value="NUCLEAR BODY PROTEIN SP140-LIKE PROTEIN"/>
    <property type="match status" value="1"/>
</dbReference>
<feature type="region of interest" description="Disordered" evidence="7">
    <location>
        <begin position="357"/>
        <end position="381"/>
    </location>
</feature>
<dbReference type="SMART" id="SM00258">
    <property type="entry name" value="SAND"/>
    <property type="match status" value="1"/>
</dbReference>
<dbReference type="Gene3D" id="3.30.40.10">
    <property type="entry name" value="Zinc/RING finger domain, C3HC4 (zinc finger)"/>
    <property type="match status" value="1"/>
</dbReference>
<evidence type="ECO:0000259" key="8">
    <source>
        <dbReference type="PROSITE" id="PS50016"/>
    </source>
</evidence>
<organism evidence="11 12">
    <name type="scientific">Mus caroli</name>
    <name type="common">Ryukyu mouse</name>
    <name type="synonym">Ricefield mouse</name>
    <dbReference type="NCBI Taxonomy" id="10089"/>
    <lineage>
        <taxon>Eukaryota</taxon>
        <taxon>Metazoa</taxon>
        <taxon>Chordata</taxon>
        <taxon>Craniata</taxon>
        <taxon>Vertebrata</taxon>
        <taxon>Euteleostomi</taxon>
        <taxon>Mammalia</taxon>
        <taxon>Eutheria</taxon>
        <taxon>Euarchontoglires</taxon>
        <taxon>Glires</taxon>
        <taxon>Rodentia</taxon>
        <taxon>Myomorpha</taxon>
        <taxon>Muroidea</taxon>
        <taxon>Muridae</taxon>
        <taxon>Murinae</taxon>
        <taxon>Mus</taxon>
        <taxon>Mus</taxon>
    </lineage>
</organism>
<evidence type="ECO:0000313" key="12">
    <source>
        <dbReference type="RefSeq" id="XP_029330672.1"/>
    </source>
</evidence>
<gene>
    <name evidence="12" type="primary">LOC110292222</name>
</gene>
<dbReference type="SUPFAM" id="SSF63763">
    <property type="entry name" value="SAND domain-like"/>
    <property type="match status" value="1"/>
</dbReference>
<dbReference type="Pfam" id="PF01342">
    <property type="entry name" value="SAND"/>
    <property type="match status" value="1"/>
</dbReference>
<feature type="domain" description="PHD-type" evidence="8">
    <location>
        <begin position="482"/>
        <end position="528"/>
    </location>
</feature>
<dbReference type="Gene3D" id="3.10.390.10">
    <property type="entry name" value="SAND domain-like"/>
    <property type="match status" value="1"/>
</dbReference>
<feature type="domain" description="SAND" evidence="9">
    <location>
        <begin position="378"/>
        <end position="459"/>
    </location>
</feature>
<dbReference type="GO" id="GO:0003677">
    <property type="term" value="F:DNA binding"/>
    <property type="evidence" value="ECO:0007669"/>
    <property type="project" value="InterPro"/>
</dbReference>
<dbReference type="GeneID" id="110292222"/>
<keyword evidence="2" id="KW-0479">Metal-binding</keyword>
<dbReference type="InterPro" id="IPR013083">
    <property type="entry name" value="Znf_RING/FYVE/PHD"/>
</dbReference>
<keyword evidence="3 6" id="KW-0863">Zinc-finger</keyword>
<dbReference type="RefSeq" id="XP_029330672.1">
    <property type="nucleotide sequence ID" value="XM_029474812.1"/>
</dbReference>
<name>A0A6P7QQZ1_MUSCR</name>
<keyword evidence="11" id="KW-1185">Reference proteome</keyword>
<dbReference type="Pfam" id="PF00439">
    <property type="entry name" value="Bromodomain"/>
    <property type="match status" value="1"/>
</dbReference>
<evidence type="ECO:0000259" key="9">
    <source>
        <dbReference type="PROSITE" id="PS50864"/>
    </source>
</evidence>
<reference evidence="12" key="1">
    <citation type="submission" date="2025-08" db="UniProtKB">
        <authorList>
            <consortium name="RefSeq"/>
        </authorList>
    </citation>
    <scope>IDENTIFICATION</scope>
</reference>
<feature type="region of interest" description="Disordered" evidence="7">
    <location>
        <begin position="455"/>
        <end position="482"/>
    </location>
</feature>
<feature type="compositionally biased region" description="Basic residues" evidence="7">
    <location>
        <begin position="322"/>
        <end position="334"/>
    </location>
</feature>
<dbReference type="InterPro" id="IPR010919">
    <property type="entry name" value="SAND-like_dom_sf"/>
</dbReference>
<evidence type="ECO:0000256" key="1">
    <source>
        <dbReference type="ARBA" id="ARBA00022553"/>
    </source>
</evidence>
<dbReference type="Proteomes" id="UP000515126">
    <property type="component" value="Chromosome 1"/>
</dbReference>
<dbReference type="SUPFAM" id="SSF57903">
    <property type="entry name" value="FYVE/PHD zinc finger"/>
    <property type="match status" value="1"/>
</dbReference>
<feature type="compositionally biased region" description="Polar residues" evidence="7">
    <location>
        <begin position="136"/>
        <end position="148"/>
    </location>
</feature>
<dbReference type="SMART" id="SM00249">
    <property type="entry name" value="PHD"/>
    <property type="match status" value="1"/>
</dbReference>
<dbReference type="InterPro" id="IPR036427">
    <property type="entry name" value="Bromodomain-like_sf"/>
</dbReference>
<dbReference type="Pfam" id="PF03172">
    <property type="entry name" value="HSR"/>
    <property type="match status" value="1"/>
</dbReference>
<dbReference type="InterPro" id="IPR043563">
    <property type="entry name" value="Sp110/Sp140/Sp140L-like"/>
</dbReference>
<dbReference type="InterPro" id="IPR000770">
    <property type="entry name" value="SAND_dom"/>
</dbReference>
<dbReference type="InterPro" id="IPR011011">
    <property type="entry name" value="Znf_FYVE_PHD"/>
</dbReference>
<evidence type="ECO:0000256" key="3">
    <source>
        <dbReference type="ARBA" id="ARBA00022771"/>
    </source>
</evidence>
<dbReference type="FunFam" id="1.20.920.10:FF:000028">
    <property type="entry name" value="Nuclear autoantigen Sp-100"/>
    <property type="match status" value="1"/>
</dbReference>
<evidence type="ECO:0000256" key="5">
    <source>
        <dbReference type="ARBA" id="ARBA00023117"/>
    </source>
</evidence>
<dbReference type="GO" id="GO:0008270">
    <property type="term" value="F:zinc ion binding"/>
    <property type="evidence" value="ECO:0007669"/>
    <property type="project" value="UniProtKB-KW"/>
</dbReference>
<evidence type="ECO:0000313" key="11">
    <source>
        <dbReference type="Proteomes" id="UP000515126"/>
    </source>
</evidence>